<dbReference type="SUPFAM" id="SSF53067">
    <property type="entry name" value="Actin-like ATPase domain"/>
    <property type="match status" value="2"/>
</dbReference>
<evidence type="ECO:0000313" key="8">
    <source>
        <dbReference type="Proteomes" id="UP000034581"/>
    </source>
</evidence>
<dbReference type="AlphaFoldDB" id="A0A0G0BJ33"/>
<feature type="binding site" evidence="6">
    <location>
        <begin position="208"/>
        <end position="211"/>
    </location>
    <ligand>
        <name>ATP</name>
        <dbReference type="ChEBI" id="CHEBI:30616"/>
    </ligand>
</feature>
<evidence type="ECO:0000256" key="4">
    <source>
        <dbReference type="ARBA" id="ARBA00022960"/>
    </source>
</evidence>
<comment type="subunit">
    <text evidence="6">Forms polymers.</text>
</comment>
<comment type="subcellular location">
    <subcellularLocation>
        <location evidence="6">Cytoplasm</location>
    </subcellularLocation>
    <text evidence="6">Membrane-associated.</text>
</comment>
<dbReference type="Pfam" id="PF06723">
    <property type="entry name" value="MreB_Mbl"/>
    <property type="match status" value="1"/>
</dbReference>
<dbReference type="NCBIfam" id="NF010539">
    <property type="entry name" value="PRK13927.1"/>
    <property type="match status" value="1"/>
</dbReference>
<dbReference type="InterPro" id="IPR004753">
    <property type="entry name" value="MreB"/>
</dbReference>
<dbReference type="CDD" id="cd10225">
    <property type="entry name" value="ASKHA_NBD_MreB-like"/>
    <property type="match status" value="1"/>
</dbReference>
<accession>A0A0G0BJ33</accession>
<evidence type="ECO:0000256" key="2">
    <source>
        <dbReference type="ARBA" id="ARBA00022741"/>
    </source>
</evidence>
<keyword evidence="1 6" id="KW-0963">Cytoplasm</keyword>
<dbReference type="PRINTS" id="PR01652">
    <property type="entry name" value="SHAPEPROTEIN"/>
</dbReference>
<evidence type="ECO:0000313" key="7">
    <source>
        <dbReference type="EMBL" id="KKP69453.1"/>
    </source>
</evidence>
<comment type="caution">
    <text evidence="6">Lacks conserved residue(s) required for the propagation of feature annotation.</text>
</comment>
<evidence type="ECO:0000256" key="3">
    <source>
        <dbReference type="ARBA" id="ARBA00022840"/>
    </source>
</evidence>
<organism evidence="7 8">
    <name type="scientific">candidate division CPR3 bacterium GW2011_GWF2_35_18</name>
    <dbReference type="NCBI Taxonomy" id="1618350"/>
    <lineage>
        <taxon>Bacteria</taxon>
        <taxon>Bacteria division CPR3</taxon>
    </lineage>
</organism>
<evidence type="ECO:0000256" key="6">
    <source>
        <dbReference type="HAMAP-Rule" id="MF_02207"/>
    </source>
</evidence>
<dbReference type="InterPro" id="IPR056546">
    <property type="entry name" value="MreB_MamK-like"/>
</dbReference>
<dbReference type="GO" id="GO:0008360">
    <property type="term" value="P:regulation of cell shape"/>
    <property type="evidence" value="ECO:0007669"/>
    <property type="project" value="UniProtKB-UniRule"/>
</dbReference>
<proteinExistence type="inferred from homology"/>
<dbReference type="PATRIC" id="fig|1618350.3.peg.829"/>
<dbReference type="InterPro" id="IPR043129">
    <property type="entry name" value="ATPase_NBD"/>
</dbReference>
<comment type="similarity">
    <text evidence="5 6">Belongs to the FtsA/MreB family.</text>
</comment>
<keyword evidence="4 6" id="KW-0133">Cell shape</keyword>
<dbReference type="GO" id="GO:0005737">
    <property type="term" value="C:cytoplasm"/>
    <property type="evidence" value="ECO:0007669"/>
    <property type="project" value="UniProtKB-SubCell"/>
</dbReference>
<dbReference type="EMBL" id="LBQB01000006">
    <property type="protein sequence ID" value="KKP69453.1"/>
    <property type="molecule type" value="Genomic_DNA"/>
</dbReference>
<dbReference type="GO" id="GO:0005524">
    <property type="term" value="F:ATP binding"/>
    <property type="evidence" value="ECO:0007669"/>
    <property type="project" value="UniProtKB-KW"/>
</dbReference>
<feature type="binding site" evidence="6">
    <location>
        <begin position="16"/>
        <end position="18"/>
    </location>
    <ligand>
        <name>ATP</name>
        <dbReference type="ChEBI" id="CHEBI:30616"/>
    </ligand>
</feature>
<reference evidence="7 8" key="1">
    <citation type="journal article" date="2015" name="Nature">
        <title>rRNA introns, odd ribosomes, and small enigmatic genomes across a large radiation of phyla.</title>
        <authorList>
            <person name="Brown C.T."/>
            <person name="Hug L.A."/>
            <person name="Thomas B.C."/>
            <person name="Sharon I."/>
            <person name="Castelle C.J."/>
            <person name="Singh A."/>
            <person name="Wilkins M.J."/>
            <person name="Williams K.H."/>
            <person name="Banfield J.F."/>
        </authorList>
    </citation>
    <scope>NUCLEOTIDE SEQUENCE [LARGE SCALE GENOMIC DNA]</scope>
</reference>
<dbReference type="PANTHER" id="PTHR42749:SF1">
    <property type="entry name" value="CELL SHAPE-DETERMINING PROTEIN MREB"/>
    <property type="match status" value="1"/>
</dbReference>
<evidence type="ECO:0000256" key="1">
    <source>
        <dbReference type="ARBA" id="ARBA00022490"/>
    </source>
</evidence>
<dbReference type="HAMAP" id="MF_02207">
    <property type="entry name" value="MreB"/>
    <property type="match status" value="1"/>
</dbReference>
<evidence type="ECO:0000256" key="5">
    <source>
        <dbReference type="ARBA" id="ARBA00023458"/>
    </source>
</evidence>
<keyword evidence="3 6" id="KW-0067">ATP-binding</keyword>
<comment type="function">
    <text evidence="6">Forms membrane-associated dynamic filaments that are essential for cell shape determination. Acts by regulating cell wall synthesis and cell elongation, and thus cell shape. A feedback loop between cell geometry and MreB localization may maintain elongated cell shape by targeting cell wall growth to regions of negative cell wall curvature.</text>
</comment>
<dbReference type="PANTHER" id="PTHR42749">
    <property type="entry name" value="CELL SHAPE-DETERMINING PROTEIN MREB"/>
    <property type="match status" value="1"/>
</dbReference>
<protein>
    <recommendedName>
        <fullName evidence="6">Cell shape-determining protein MreB</fullName>
    </recommendedName>
</protein>
<dbReference type="NCBIfam" id="TIGR00904">
    <property type="entry name" value="mreB"/>
    <property type="match status" value="1"/>
</dbReference>
<comment type="caution">
    <text evidence="7">The sequence shown here is derived from an EMBL/GenBank/DDBJ whole genome shotgun (WGS) entry which is preliminary data.</text>
</comment>
<keyword evidence="2 6" id="KW-0547">Nucleotide-binding</keyword>
<dbReference type="STRING" id="1618350.UR67_C0006G0020"/>
<sequence length="339" mass="36149">MFHFNLVRRIGIDLGTANSLVFIPGEGIVLNEPTVVAITHDDNKVVAVGNEAKEMLGRTPENIIASRPMRDGVIADYMIIESMLRYFINKVMGKVKITKPEVMICAPAGVTSVERRAVLDATLSAGAKTAYLIDECLAAAIGARMPIGDPSGNFIADIGGGTTEVAIISLGGIVVNNTVRVGGNKLDEAIASSIRRKYNLIVGYQMSEKIKIEIGSATHMTKEKKMEIKGRDSVNGLPKSITITSSEVTEALALPLKSIVGAIKTVLENTPPELASDIIDNGLVMTGGTSLLRNIDQLLTRETGVPCLVADDPLNCVAVGTGIALENLDHYKRNITRKG</sequence>
<name>A0A0G0BJ33_UNCC3</name>
<dbReference type="Proteomes" id="UP000034581">
    <property type="component" value="Unassembled WGS sequence"/>
</dbReference>
<dbReference type="GO" id="GO:0000902">
    <property type="term" value="P:cell morphogenesis"/>
    <property type="evidence" value="ECO:0007669"/>
    <property type="project" value="InterPro"/>
</dbReference>
<feature type="binding site" evidence="6">
    <location>
        <begin position="160"/>
        <end position="162"/>
    </location>
    <ligand>
        <name>ATP</name>
        <dbReference type="ChEBI" id="CHEBI:30616"/>
    </ligand>
</feature>
<gene>
    <name evidence="6" type="primary">mreB</name>
    <name evidence="7" type="ORF">UR67_C0006G0020</name>
</gene>
<dbReference type="Gene3D" id="3.30.420.40">
    <property type="match status" value="2"/>
</dbReference>